<dbReference type="AlphaFoldDB" id="A0A4R0MED7"/>
<comment type="caution">
    <text evidence="1">The sequence shown here is derived from an EMBL/GenBank/DDBJ whole genome shotgun (WGS) entry which is preliminary data.</text>
</comment>
<gene>
    <name evidence="1" type="ORF">EZ444_25570</name>
</gene>
<accession>A0A4R0MED7</accession>
<organism evidence="1 2">
    <name type="scientific">Pedobacter hiemivivus</name>
    <dbReference type="NCBI Taxonomy" id="2530454"/>
    <lineage>
        <taxon>Bacteria</taxon>
        <taxon>Pseudomonadati</taxon>
        <taxon>Bacteroidota</taxon>
        <taxon>Sphingobacteriia</taxon>
        <taxon>Sphingobacteriales</taxon>
        <taxon>Sphingobacteriaceae</taxon>
        <taxon>Pedobacter</taxon>
    </lineage>
</organism>
<proteinExistence type="predicted"/>
<protein>
    <submittedName>
        <fullName evidence="1">Uncharacterized protein</fullName>
    </submittedName>
</protein>
<evidence type="ECO:0000313" key="1">
    <source>
        <dbReference type="EMBL" id="TCC84154.1"/>
    </source>
</evidence>
<reference evidence="1 2" key="1">
    <citation type="submission" date="2019-02" db="EMBL/GenBank/DDBJ databases">
        <title>Pedobacter sp. RP-3-8 sp. nov., isolated from Arctic soil.</title>
        <authorList>
            <person name="Dahal R.H."/>
        </authorList>
    </citation>
    <scope>NUCLEOTIDE SEQUENCE [LARGE SCALE GENOMIC DNA]</scope>
    <source>
        <strain evidence="1 2">RP-3-8</strain>
    </source>
</reference>
<dbReference type="RefSeq" id="WP_131612732.1">
    <property type="nucleotide sequence ID" value="NZ_SJSM01000034.1"/>
</dbReference>
<dbReference type="Proteomes" id="UP000291117">
    <property type="component" value="Unassembled WGS sequence"/>
</dbReference>
<name>A0A4R0MED7_9SPHI</name>
<evidence type="ECO:0000313" key="2">
    <source>
        <dbReference type="Proteomes" id="UP000291117"/>
    </source>
</evidence>
<sequence>MVGNTEYEKVFELAEMDNLTREEMCEYNQGLKIERDYFSAMENVREEERKEMALKLKAANAAFNLISETTGLTIEQIESL</sequence>
<keyword evidence="2" id="KW-1185">Reference proteome</keyword>
<dbReference type="EMBL" id="SJSM01000034">
    <property type="protein sequence ID" value="TCC84154.1"/>
    <property type="molecule type" value="Genomic_DNA"/>
</dbReference>